<reference evidence="2 3" key="1">
    <citation type="submission" date="2016-11" db="EMBL/GenBank/DDBJ databases">
        <authorList>
            <person name="Varghese N."/>
            <person name="Submissions S."/>
        </authorList>
    </citation>
    <scope>NUCLEOTIDE SEQUENCE [LARGE SCALE GENOMIC DNA]</scope>
    <source>
        <strain evidence="2 3">DSM 15287</strain>
    </source>
</reference>
<evidence type="ECO:0000313" key="3">
    <source>
        <dbReference type="Proteomes" id="UP000322917"/>
    </source>
</evidence>
<organism evidence="2 3">
    <name type="scientific">Propionispora hippei DSM 15287</name>
    <dbReference type="NCBI Taxonomy" id="1123003"/>
    <lineage>
        <taxon>Bacteria</taxon>
        <taxon>Bacillati</taxon>
        <taxon>Bacillota</taxon>
        <taxon>Negativicutes</taxon>
        <taxon>Selenomonadales</taxon>
        <taxon>Sporomusaceae</taxon>
        <taxon>Propionispora</taxon>
    </lineage>
</organism>
<accession>A0A1M6GN46</accession>
<dbReference type="EMBL" id="FQZD01000012">
    <property type="protein sequence ID" value="SHJ11333.1"/>
    <property type="molecule type" value="Genomic_DNA"/>
</dbReference>
<evidence type="ECO:0000313" key="2">
    <source>
        <dbReference type="EMBL" id="SHJ11333.1"/>
    </source>
</evidence>
<dbReference type="RefSeq" id="WP_018704805.1">
    <property type="nucleotide sequence ID" value="NZ_FQZD01000012.1"/>
</dbReference>
<dbReference type="Proteomes" id="UP000322917">
    <property type="component" value="Unassembled WGS sequence"/>
</dbReference>
<dbReference type="AlphaFoldDB" id="A0A1M6GN46"/>
<evidence type="ECO:0000256" key="1">
    <source>
        <dbReference type="SAM" id="MobiDB-lite"/>
    </source>
</evidence>
<dbReference type="OrthoDB" id="7055730at2"/>
<feature type="compositionally biased region" description="Basic and acidic residues" evidence="1">
    <location>
        <begin position="48"/>
        <end position="58"/>
    </location>
</feature>
<feature type="region of interest" description="Disordered" evidence="1">
    <location>
        <begin position="48"/>
        <end position="71"/>
    </location>
</feature>
<protein>
    <submittedName>
        <fullName evidence="2">Uncharacterized protein</fullName>
    </submittedName>
</protein>
<sequence length="86" mass="10210">MAQSVVVKKDEKVSSIFDLLGVDCTCDDFTKKFKEEYPKDWNRINKVYQDHERRDTKGKGHPMPEPNKYMENMYKGGKEKYKKLTD</sequence>
<name>A0A1M6GN46_9FIRM</name>
<proteinExistence type="predicted"/>
<gene>
    <name evidence="2" type="ORF">SAMN02745170_01759</name>
</gene>
<keyword evidence="3" id="KW-1185">Reference proteome</keyword>